<dbReference type="Proteomes" id="UP000465622">
    <property type="component" value="Chromosome"/>
</dbReference>
<proteinExistence type="predicted"/>
<organism evidence="2 3">
    <name type="scientific">Mycolicibacterium mageritense</name>
    <name type="common">Mycobacterium mageritense</name>
    <dbReference type="NCBI Taxonomy" id="53462"/>
    <lineage>
        <taxon>Bacteria</taxon>
        <taxon>Bacillati</taxon>
        <taxon>Actinomycetota</taxon>
        <taxon>Actinomycetes</taxon>
        <taxon>Mycobacteriales</taxon>
        <taxon>Mycobacteriaceae</taxon>
        <taxon>Mycolicibacterium</taxon>
    </lineage>
</organism>
<feature type="region of interest" description="Disordered" evidence="1">
    <location>
        <begin position="76"/>
        <end position="112"/>
    </location>
</feature>
<protein>
    <recommendedName>
        <fullName evidence="4">4Fe-4S ferredoxin-type domain-containing protein</fullName>
    </recommendedName>
</protein>
<evidence type="ECO:0000313" key="2">
    <source>
        <dbReference type="EMBL" id="BBX38029.1"/>
    </source>
</evidence>
<reference evidence="2 3" key="1">
    <citation type="journal article" date="2019" name="Emerg. Microbes Infect.">
        <title>Comprehensive subspecies identification of 175 nontuberculous mycobacteria species based on 7547 genomic profiles.</title>
        <authorList>
            <person name="Matsumoto Y."/>
            <person name="Kinjo T."/>
            <person name="Motooka D."/>
            <person name="Nabeya D."/>
            <person name="Jung N."/>
            <person name="Uechi K."/>
            <person name="Horii T."/>
            <person name="Iida T."/>
            <person name="Fujita J."/>
            <person name="Nakamura S."/>
        </authorList>
    </citation>
    <scope>NUCLEOTIDE SEQUENCE [LARGE SCALE GENOMIC DNA]</scope>
    <source>
        <strain evidence="2 3">JCM 12375</strain>
    </source>
</reference>
<evidence type="ECO:0000256" key="1">
    <source>
        <dbReference type="SAM" id="MobiDB-lite"/>
    </source>
</evidence>
<keyword evidence="3" id="KW-1185">Reference proteome</keyword>
<sequence>MTELCDCPDEHFATADGRCDNPPLWHDDADTLDHKRYSQCGCCMADCPDVHLEPKPIRAVPGSLQIAAEHVATLPRRNSGNCGSGRPAESFGSRLEPRWASRRTRSGFCRAP</sequence>
<evidence type="ECO:0008006" key="4">
    <source>
        <dbReference type="Google" id="ProtNLM"/>
    </source>
</evidence>
<gene>
    <name evidence="2" type="ORF">MMAGJ_73110</name>
</gene>
<name>A0ABM7I541_MYCME</name>
<accession>A0ABM7I541</accession>
<dbReference type="EMBL" id="AP022567">
    <property type="protein sequence ID" value="BBX38029.1"/>
    <property type="molecule type" value="Genomic_DNA"/>
</dbReference>
<evidence type="ECO:0000313" key="3">
    <source>
        <dbReference type="Proteomes" id="UP000465622"/>
    </source>
</evidence>